<organism evidence="4 5">
    <name type="scientific">Fibrobacter intestinalis</name>
    <dbReference type="NCBI Taxonomy" id="28122"/>
    <lineage>
        <taxon>Bacteria</taxon>
        <taxon>Pseudomonadati</taxon>
        <taxon>Fibrobacterota</taxon>
        <taxon>Fibrobacteria</taxon>
        <taxon>Fibrobacterales</taxon>
        <taxon>Fibrobacteraceae</taxon>
        <taxon>Fibrobacter</taxon>
    </lineage>
</organism>
<dbReference type="EMBL" id="FRAW01000001">
    <property type="protein sequence ID" value="SHK09499.1"/>
    <property type="molecule type" value="Genomic_DNA"/>
</dbReference>
<dbReference type="Gene3D" id="3.90.550.10">
    <property type="entry name" value="Spore Coat Polysaccharide Biosynthesis Protein SpsA, Chain A"/>
    <property type="match status" value="1"/>
</dbReference>
<sequence>MLVEKNICGCRVLHGIVDDELNRVAPLVSIIVPIYNAALTLEKCVSSLFVQTYKNVEIILVNNGSIDDSLELCRKLASLDNRILVLDLVEKGVSVARNKGVEIASGEYVTFVDADDWIDSNVCEIFAELNEKHHYDLFCYSAKYHKGKKLVDSFLFLENAEFFDENQKKELQIKVFAPNAPILKYKTNTRFAGSACGKFYKREVLLKNHLRFATETIISEDVLFNTLALDHFHRIGFTRKCFYHYEQQEGSAQNRYRPNSNRYFSFVIDKIQSWLRESSKSTDFVDAANSLFVHYLFGILKEDLCHKDNPQLMADRKVMLKRILADETFLTPLENARKNYFSFPECVLLWLLQKRLVCIIFFLLKFVR</sequence>
<dbReference type="Pfam" id="PF00535">
    <property type="entry name" value="Glycos_transf_2"/>
    <property type="match status" value="1"/>
</dbReference>
<reference evidence="5" key="1">
    <citation type="submission" date="2016-11" db="EMBL/GenBank/DDBJ databases">
        <authorList>
            <person name="Varghese N."/>
            <person name="Submissions S."/>
        </authorList>
    </citation>
    <scope>NUCLEOTIDE SEQUENCE [LARGE SCALE GENOMIC DNA]</scope>
    <source>
        <strain evidence="5">UWOS</strain>
    </source>
</reference>
<name>A0A1M6PNF9_9BACT</name>
<dbReference type="SUPFAM" id="SSF53448">
    <property type="entry name" value="Nucleotide-diphospho-sugar transferases"/>
    <property type="match status" value="1"/>
</dbReference>
<evidence type="ECO:0000256" key="1">
    <source>
        <dbReference type="ARBA" id="ARBA00022676"/>
    </source>
</evidence>
<accession>A0A1M6PNF9</accession>
<feature type="domain" description="Glycosyltransferase 2-like" evidence="3">
    <location>
        <begin position="29"/>
        <end position="169"/>
    </location>
</feature>
<evidence type="ECO:0000313" key="5">
    <source>
        <dbReference type="Proteomes" id="UP000184275"/>
    </source>
</evidence>
<dbReference type="PANTHER" id="PTHR22916:SF51">
    <property type="entry name" value="GLYCOSYLTRANSFERASE EPSH-RELATED"/>
    <property type="match status" value="1"/>
</dbReference>
<proteinExistence type="predicted"/>
<protein>
    <submittedName>
        <fullName evidence="4">Glycosyl transferase family 2</fullName>
    </submittedName>
</protein>
<evidence type="ECO:0000259" key="3">
    <source>
        <dbReference type="Pfam" id="PF00535"/>
    </source>
</evidence>
<keyword evidence="5" id="KW-1185">Reference proteome</keyword>
<dbReference type="InterPro" id="IPR029044">
    <property type="entry name" value="Nucleotide-diphossugar_trans"/>
</dbReference>
<dbReference type="RefSeq" id="WP_073301634.1">
    <property type="nucleotide sequence ID" value="NZ_FRAW01000001.1"/>
</dbReference>
<dbReference type="CDD" id="cd00761">
    <property type="entry name" value="Glyco_tranf_GTA_type"/>
    <property type="match status" value="1"/>
</dbReference>
<dbReference type="Proteomes" id="UP000184275">
    <property type="component" value="Unassembled WGS sequence"/>
</dbReference>
<keyword evidence="2 4" id="KW-0808">Transferase</keyword>
<gene>
    <name evidence="4" type="ORF">SAMN05720469_10151</name>
</gene>
<dbReference type="AlphaFoldDB" id="A0A1M6PNF9"/>
<keyword evidence="1" id="KW-0328">Glycosyltransferase</keyword>
<evidence type="ECO:0000313" key="4">
    <source>
        <dbReference type="EMBL" id="SHK09499.1"/>
    </source>
</evidence>
<dbReference type="GO" id="GO:0016758">
    <property type="term" value="F:hexosyltransferase activity"/>
    <property type="evidence" value="ECO:0007669"/>
    <property type="project" value="UniProtKB-ARBA"/>
</dbReference>
<dbReference type="PANTHER" id="PTHR22916">
    <property type="entry name" value="GLYCOSYLTRANSFERASE"/>
    <property type="match status" value="1"/>
</dbReference>
<dbReference type="InterPro" id="IPR001173">
    <property type="entry name" value="Glyco_trans_2-like"/>
</dbReference>
<evidence type="ECO:0000256" key="2">
    <source>
        <dbReference type="ARBA" id="ARBA00022679"/>
    </source>
</evidence>